<feature type="transmembrane region" description="Helical" evidence="1">
    <location>
        <begin position="245"/>
        <end position="267"/>
    </location>
</feature>
<feature type="transmembrane region" description="Helical" evidence="1">
    <location>
        <begin position="82"/>
        <end position="103"/>
    </location>
</feature>
<evidence type="ECO:0000256" key="1">
    <source>
        <dbReference type="SAM" id="Phobius"/>
    </source>
</evidence>
<dbReference type="Proteomes" id="UP001528912">
    <property type="component" value="Unassembled WGS sequence"/>
</dbReference>
<dbReference type="InterPro" id="IPR002656">
    <property type="entry name" value="Acyl_transf_3_dom"/>
</dbReference>
<feature type="domain" description="Acyltransferase 3" evidence="2">
    <location>
        <begin position="7"/>
        <end position="369"/>
    </location>
</feature>
<dbReference type="InterPro" id="IPR050879">
    <property type="entry name" value="Acyltransferase_3"/>
</dbReference>
<gene>
    <name evidence="3" type="ORF">P4R38_07505</name>
</gene>
<accession>A0ABT6C5T0</accession>
<keyword evidence="4" id="KW-1185">Reference proteome</keyword>
<feature type="transmembrane region" description="Helical" evidence="1">
    <location>
        <begin position="202"/>
        <end position="225"/>
    </location>
</feature>
<feature type="transmembrane region" description="Helical" evidence="1">
    <location>
        <begin position="143"/>
        <end position="160"/>
    </location>
</feature>
<dbReference type="GO" id="GO:0016746">
    <property type="term" value="F:acyltransferase activity"/>
    <property type="evidence" value="ECO:0007669"/>
    <property type="project" value="UniProtKB-KW"/>
</dbReference>
<dbReference type="EMBL" id="JAROAV010000024">
    <property type="protein sequence ID" value="MDF8264081.1"/>
    <property type="molecule type" value="Genomic_DNA"/>
</dbReference>
<evidence type="ECO:0000259" key="2">
    <source>
        <dbReference type="Pfam" id="PF01757"/>
    </source>
</evidence>
<dbReference type="RefSeq" id="WP_277191680.1">
    <property type="nucleotide sequence ID" value="NZ_JAROAV010000024.1"/>
</dbReference>
<organism evidence="3 4">
    <name type="scientific">Luteipulveratus flavus</name>
    <dbReference type="NCBI Taxonomy" id="3031728"/>
    <lineage>
        <taxon>Bacteria</taxon>
        <taxon>Bacillati</taxon>
        <taxon>Actinomycetota</taxon>
        <taxon>Actinomycetes</taxon>
        <taxon>Micrococcales</taxon>
        <taxon>Dermacoccaceae</taxon>
        <taxon>Luteipulveratus</taxon>
    </lineage>
</organism>
<keyword evidence="3" id="KW-0808">Transferase</keyword>
<keyword evidence="1" id="KW-1133">Transmembrane helix</keyword>
<evidence type="ECO:0000313" key="4">
    <source>
        <dbReference type="Proteomes" id="UP001528912"/>
    </source>
</evidence>
<feature type="transmembrane region" description="Helical" evidence="1">
    <location>
        <begin position="287"/>
        <end position="308"/>
    </location>
</feature>
<proteinExistence type="predicted"/>
<feature type="transmembrane region" description="Helical" evidence="1">
    <location>
        <begin position="320"/>
        <end position="340"/>
    </location>
</feature>
<dbReference type="PANTHER" id="PTHR23028">
    <property type="entry name" value="ACETYLTRANSFERASE"/>
    <property type="match status" value="1"/>
</dbReference>
<protein>
    <submittedName>
        <fullName evidence="3">Acyltransferase</fullName>
    </submittedName>
</protein>
<reference evidence="3 4" key="1">
    <citation type="submission" date="2023-03" db="EMBL/GenBank/DDBJ databases">
        <title>YIM 133296 draft genome.</title>
        <authorList>
            <person name="Xiong L."/>
        </authorList>
    </citation>
    <scope>NUCLEOTIDE SEQUENCE [LARGE SCALE GENOMIC DNA]</scope>
    <source>
        <strain evidence="3 4">YIM 133296</strain>
    </source>
</reference>
<sequence length="394" mass="41378">MKRIRLIDGLRAVAALLVLLSHVAFWTGASGQDVVGRLLARGDSGVAIFFALSAFLLLRPWFRHGLLDTPRPRPRTYAVRRLARILPAYWLALVAVLVVAALASSTGGTGSWPKVFAHVLVLQGLTGQTYQSFTQTWSLTTELTFYLAVPFLGAAASRALRSAGGVRTILARCGGLAVVGLALQGVAMAWTGAGSQRGAGVLATSIVGHGAWFAVGAAIAVTATARDAGRLPWRPDGRVMAWLRLLRSAGTCLLAALAVYVLAASPLAGPVDLTAPTVAEGVAKELLYALLAGLLLAAALVPTPAGSVAEAVGRHPATHWAGDISYGVFLWHVLVLQVIYLATGRPLFSGAFWWVLLPVLGLTTAVASLSAQLVEQPVLRRAHRRPAPVPAARE</sequence>
<keyword evidence="3" id="KW-0012">Acyltransferase</keyword>
<name>A0ABT6C5T0_9MICO</name>
<dbReference type="Pfam" id="PF01757">
    <property type="entry name" value="Acyl_transf_3"/>
    <property type="match status" value="1"/>
</dbReference>
<keyword evidence="1" id="KW-0812">Transmembrane</keyword>
<keyword evidence="1" id="KW-0472">Membrane</keyword>
<feature type="transmembrane region" description="Helical" evidence="1">
    <location>
        <begin position="41"/>
        <end position="62"/>
    </location>
</feature>
<dbReference type="PANTHER" id="PTHR23028:SF53">
    <property type="entry name" value="ACYL_TRANSF_3 DOMAIN-CONTAINING PROTEIN"/>
    <property type="match status" value="1"/>
</dbReference>
<feature type="transmembrane region" description="Helical" evidence="1">
    <location>
        <begin position="352"/>
        <end position="374"/>
    </location>
</feature>
<feature type="transmembrane region" description="Helical" evidence="1">
    <location>
        <begin position="169"/>
        <end position="190"/>
    </location>
</feature>
<comment type="caution">
    <text evidence="3">The sequence shown here is derived from an EMBL/GenBank/DDBJ whole genome shotgun (WGS) entry which is preliminary data.</text>
</comment>
<evidence type="ECO:0000313" key="3">
    <source>
        <dbReference type="EMBL" id="MDF8264081.1"/>
    </source>
</evidence>